<keyword evidence="3" id="KW-1185">Reference proteome</keyword>
<comment type="caution">
    <text evidence="2">The sequence shown here is derived from an EMBL/GenBank/DDBJ whole genome shotgun (WGS) entry which is preliminary data.</text>
</comment>
<proteinExistence type="predicted"/>
<name>A0A448XG90_9PLAT</name>
<evidence type="ECO:0000256" key="1">
    <source>
        <dbReference type="SAM" id="MobiDB-lite"/>
    </source>
</evidence>
<evidence type="ECO:0000313" key="2">
    <source>
        <dbReference type="EMBL" id="VEL35741.1"/>
    </source>
</evidence>
<dbReference type="EMBL" id="CAAALY010250540">
    <property type="protein sequence ID" value="VEL35741.1"/>
    <property type="molecule type" value="Genomic_DNA"/>
</dbReference>
<dbReference type="AlphaFoldDB" id="A0A448XG90"/>
<gene>
    <name evidence="2" type="ORF">PXEA_LOCUS29181</name>
</gene>
<feature type="region of interest" description="Disordered" evidence="1">
    <location>
        <begin position="92"/>
        <end position="175"/>
    </location>
</feature>
<reference evidence="2" key="1">
    <citation type="submission" date="2018-11" db="EMBL/GenBank/DDBJ databases">
        <authorList>
            <consortium name="Pathogen Informatics"/>
        </authorList>
    </citation>
    <scope>NUCLEOTIDE SEQUENCE</scope>
</reference>
<feature type="compositionally biased region" description="Basic and acidic residues" evidence="1">
    <location>
        <begin position="104"/>
        <end position="117"/>
    </location>
</feature>
<feature type="compositionally biased region" description="Basic and acidic residues" evidence="1">
    <location>
        <begin position="127"/>
        <end position="141"/>
    </location>
</feature>
<protein>
    <submittedName>
        <fullName evidence="2">Uncharacterized protein</fullName>
    </submittedName>
</protein>
<organism evidence="2 3">
    <name type="scientific">Protopolystoma xenopodis</name>
    <dbReference type="NCBI Taxonomy" id="117903"/>
    <lineage>
        <taxon>Eukaryota</taxon>
        <taxon>Metazoa</taxon>
        <taxon>Spiralia</taxon>
        <taxon>Lophotrochozoa</taxon>
        <taxon>Platyhelminthes</taxon>
        <taxon>Monogenea</taxon>
        <taxon>Polyopisthocotylea</taxon>
        <taxon>Polystomatidea</taxon>
        <taxon>Polystomatidae</taxon>
        <taxon>Protopolystoma</taxon>
    </lineage>
</organism>
<evidence type="ECO:0000313" key="3">
    <source>
        <dbReference type="Proteomes" id="UP000784294"/>
    </source>
</evidence>
<accession>A0A448XG90</accession>
<dbReference type="Proteomes" id="UP000784294">
    <property type="component" value="Unassembled WGS sequence"/>
</dbReference>
<sequence>MSSLAPFCFASRGMRGPIEPVARGCRSTDPTHPILLYHPSLAWSRVPTLRTCRGTGMGALGPGRAVDEQRGEEDLPALGAFEMRDSDVGMWDSDLGTCNSGDAADGRIDPRRSEAKQNRGLGTSGEARQEPRARGTSDKYEVRRRRAPPSREARRGGGQGGTSTKKRQGSTPSSMQPGLPYIDFIFFTRLASLPPLLSFSLFLPLSPAISVSFNRFP</sequence>